<evidence type="ECO:0000313" key="2">
    <source>
        <dbReference type="EMBL" id="QEG42419.1"/>
    </source>
</evidence>
<accession>A0A5B9QX08</accession>
<sequence length="163" mass="17737">MNAQDVIRQTAGTSMMVVNAYLSDLDDSELCSRPGPGCNPIAWQLGHLISSECRLLDSICPGSAATLPDGFDEQHSKDNANKDQPGDFCSKQEYLDLFTRVHAASMAALEQLSEADLDAPAPEHMREMFPTVGAMFVLIATHPMMHVGQWVPARRALGKPVVI</sequence>
<organism evidence="2 3">
    <name type="scientific">Roseimaritima ulvae</name>
    <dbReference type="NCBI Taxonomy" id="980254"/>
    <lineage>
        <taxon>Bacteria</taxon>
        <taxon>Pseudomonadati</taxon>
        <taxon>Planctomycetota</taxon>
        <taxon>Planctomycetia</taxon>
        <taxon>Pirellulales</taxon>
        <taxon>Pirellulaceae</taxon>
        <taxon>Roseimaritima</taxon>
    </lineage>
</organism>
<evidence type="ECO:0000259" key="1">
    <source>
        <dbReference type="Pfam" id="PF12867"/>
    </source>
</evidence>
<dbReference type="Proteomes" id="UP000325286">
    <property type="component" value="Chromosome"/>
</dbReference>
<dbReference type="EMBL" id="CP042914">
    <property type="protein sequence ID" value="QEG42419.1"/>
    <property type="molecule type" value="Genomic_DNA"/>
</dbReference>
<proteinExistence type="predicted"/>
<protein>
    <submittedName>
        <fullName evidence="2">DinB superfamily protein</fullName>
    </submittedName>
</protein>
<evidence type="ECO:0000313" key="3">
    <source>
        <dbReference type="Proteomes" id="UP000325286"/>
    </source>
</evidence>
<dbReference type="InterPro" id="IPR024775">
    <property type="entry name" value="DinB-like"/>
</dbReference>
<feature type="domain" description="DinB-like" evidence="1">
    <location>
        <begin position="18"/>
        <end position="149"/>
    </location>
</feature>
<reference evidence="2 3" key="1">
    <citation type="submission" date="2019-08" db="EMBL/GenBank/DDBJ databases">
        <title>Deep-cultivation of Planctomycetes and their phenomic and genomic characterization uncovers novel biology.</title>
        <authorList>
            <person name="Wiegand S."/>
            <person name="Jogler M."/>
            <person name="Boedeker C."/>
            <person name="Pinto D."/>
            <person name="Vollmers J."/>
            <person name="Rivas-Marin E."/>
            <person name="Kohn T."/>
            <person name="Peeters S.H."/>
            <person name="Heuer A."/>
            <person name="Rast P."/>
            <person name="Oberbeckmann S."/>
            <person name="Bunk B."/>
            <person name="Jeske O."/>
            <person name="Meyerdierks A."/>
            <person name="Storesund J.E."/>
            <person name="Kallscheuer N."/>
            <person name="Luecker S."/>
            <person name="Lage O.M."/>
            <person name="Pohl T."/>
            <person name="Merkel B.J."/>
            <person name="Hornburger P."/>
            <person name="Mueller R.-W."/>
            <person name="Bruemmer F."/>
            <person name="Labrenz M."/>
            <person name="Spormann A.M."/>
            <person name="Op den Camp H."/>
            <person name="Overmann J."/>
            <person name="Amann R."/>
            <person name="Jetten M.S.M."/>
            <person name="Mascher T."/>
            <person name="Medema M.H."/>
            <person name="Devos D.P."/>
            <person name="Kaster A.-K."/>
            <person name="Ovreas L."/>
            <person name="Rohde M."/>
            <person name="Galperin M.Y."/>
            <person name="Jogler C."/>
        </authorList>
    </citation>
    <scope>NUCLEOTIDE SEQUENCE [LARGE SCALE GENOMIC DNA]</scope>
    <source>
        <strain evidence="2 3">UC8</strain>
    </source>
</reference>
<dbReference type="AlphaFoldDB" id="A0A5B9QX08"/>
<dbReference type="Pfam" id="PF12867">
    <property type="entry name" value="DinB_2"/>
    <property type="match status" value="1"/>
</dbReference>
<keyword evidence="3" id="KW-1185">Reference proteome</keyword>
<dbReference type="SUPFAM" id="SSF109854">
    <property type="entry name" value="DinB/YfiT-like putative metalloenzymes"/>
    <property type="match status" value="1"/>
</dbReference>
<dbReference type="KEGG" id="rul:UC8_44540"/>
<dbReference type="RefSeq" id="WP_068141849.1">
    <property type="nucleotide sequence ID" value="NZ_CP042914.1"/>
</dbReference>
<dbReference type="InterPro" id="IPR034660">
    <property type="entry name" value="DinB/YfiT-like"/>
</dbReference>
<dbReference type="Gene3D" id="1.20.120.450">
    <property type="entry name" value="dinb family like domain"/>
    <property type="match status" value="1"/>
</dbReference>
<gene>
    <name evidence="2" type="ORF">UC8_44540</name>
</gene>
<dbReference type="OrthoDB" id="267642at2"/>
<name>A0A5B9QX08_9BACT</name>